<comment type="caution">
    <text evidence="4">The sequence shown here is derived from an EMBL/GenBank/DDBJ whole genome shotgun (WGS) entry which is preliminary data.</text>
</comment>
<keyword evidence="1" id="KW-0597">Phosphoprotein</keyword>
<dbReference type="OrthoDB" id="5111283at2"/>
<feature type="compositionally biased region" description="Low complexity" evidence="2">
    <location>
        <begin position="27"/>
        <end position="38"/>
    </location>
</feature>
<gene>
    <name evidence="4" type="ORF">FB460_1485</name>
</gene>
<feature type="compositionally biased region" description="Polar residues" evidence="2">
    <location>
        <begin position="163"/>
        <end position="172"/>
    </location>
</feature>
<evidence type="ECO:0000313" key="5">
    <source>
        <dbReference type="Proteomes" id="UP000316196"/>
    </source>
</evidence>
<dbReference type="PROSITE" id="PS50006">
    <property type="entry name" value="FHA_DOMAIN"/>
    <property type="match status" value="1"/>
</dbReference>
<dbReference type="SMART" id="SM00240">
    <property type="entry name" value="FHA"/>
    <property type="match status" value="1"/>
</dbReference>
<dbReference type="Pfam" id="PF00498">
    <property type="entry name" value="FHA"/>
    <property type="match status" value="1"/>
</dbReference>
<evidence type="ECO:0000313" key="4">
    <source>
        <dbReference type="EMBL" id="TQL57649.1"/>
    </source>
</evidence>
<sequence>MARCADGHESRSTDYCDTCGAVITDPGAPSPASRAAGPDQAAGEPATPTGITCPNCDAINLPDSLFCEACGYDFTTGSMPRVADTSSWLDLDAPAASAPGGVGPSPNRDESASAAANQPAAEKPSAPVPSPSLDLEPEPDPAAGPVPRTATPRPTTARPSTPQSAGSQSPEATRNAPLMPETPRPEARRPEAGMTTNDPIDWVAELWIDPEWYAVQESPDPIPSPGLPDIVPLRGDSVLIGRTSHSRGIFPDIEGGADTGVSRRQAKLTTDGKRWFVEDLDSSNGTFVGPAAGKLPEDPLTPGRRHELEPSDRIYVGAWTRIVLRRATAEEARAAAGRMD</sequence>
<evidence type="ECO:0000256" key="1">
    <source>
        <dbReference type="ARBA" id="ARBA00022553"/>
    </source>
</evidence>
<evidence type="ECO:0000259" key="3">
    <source>
        <dbReference type="PROSITE" id="PS50006"/>
    </source>
</evidence>
<proteinExistence type="predicted"/>
<keyword evidence="5" id="KW-1185">Reference proteome</keyword>
<dbReference type="Gene3D" id="2.60.200.20">
    <property type="match status" value="1"/>
</dbReference>
<dbReference type="InterPro" id="IPR008984">
    <property type="entry name" value="SMAD_FHA_dom_sf"/>
</dbReference>
<dbReference type="Proteomes" id="UP000316196">
    <property type="component" value="Unassembled WGS sequence"/>
</dbReference>
<reference evidence="4 5" key="1">
    <citation type="submission" date="2019-06" db="EMBL/GenBank/DDBJ databases">
        <title>Sequencing the genomes of 1000 actinobacteria strains.</title>
        <authorList>
            <person name="Klenk H.-P."/>
        </authorList>
    </citation>
    <scope>NUCLEOTIDE SEQUENCE [LARGE SCALE GENOMIC DNA]</scope>
    <source>
        <strain evidence="4 5">DSM 8251</strain>
    </source>
</reference>
<feature type="region of interest" description="Disordered" evidence="2">
    <location>
        <begin position="27"/>
        <end position="53"/>
    </location>
</feature>
<evidence type="ECO:0000256" key="2">
    <source>
        <dbReference type="SAM" id="MobiDB-lite"/>
    </source>
</evidence>
<organism evidence="4 5">
    <name type="scientific">Propioniferax innocua</name>
    <dbReference type="NCBI Taxonomy" id="1753"/>
    <lineage>
        <taxon>Bacteria</taxon>
        <taxon>Bacillati</taxon>
        <taxon>Actinomycetota</taxon>
        <taxon>Actinomycetes</taxon>
        <taxon>Propionibacteriales</taxon>
        <taxon>Propionibacteriaceae</taxon>
        <taxon>Propioniferax</taxon>
    </lineage>
</organism>
<feature type="region of interest" description="Disordered" evidence="2">
    <location>
        <begin position="91"/>
        <end position="197"/>
    </location>
</feature>
<dbReference type="RefSeq" id="WP_142093505.1">
    <property type="nucleotide sequence ID" value="NZ_BAAAMD010000003.1"/>
</dbReference>
<protein>
    <submittedName>
        <fullName evidence="4">FHA domain-containing protein</fullName>
    </submittedName>
</protein>
<feature type="compositionally biased region" description="Low complexity" evidence="2">
    <location>
        <begin position="141"/>
        <end position="162"/>
    </location>
</feature>
<accession>A0A542ZBC9</accession>
<feature type="domain" description="FHA" evidence="3">
    <location>
        <begin position="238"/>
        <end position="288"/>
    </location>
</feature>
<dbReference type="SUPFAM" id="SSF49879">
    <property type="entry name" value="SMAD/FHA domain"/>
    <property type="match status" value="1"/>
</dbReference>
<dbReference type="InterPro" id="IPR000253">
    <property type="entry name" value="FHA_dom"/>
</dbReference>
<dbReference type="CDD" id="cd00060">
    <property type="entry name" value="FHA"/>
    <property type="match status" value="1"/>
</dbReference>
<dbReference type="AlphaFoldDB" id="A0A542ZBC9"/>
<feature type="compositionally biased region" description="Low complexity" evidence="2">
    <location>
        <begin position="112"/>
        <end position="125"/>
    </location>
</feature>
<feature type="region of interest" description="Disordered" evidence="2">
    <location>
        <begin position="286"/>
        <end position="307"/>
    </location>
</feature>
<dbReference type="EMBL" id="VFOR01000002">
    <property type="protein sequence ID" value="TQL57649.1"/>
    <property type="molecule type" value="Genomic_DNA"/>
</dbReference>
<name>A0A542ZBC9_9ACTN</name>